<feature type="compositionally biased region" description="Basic and acidic residues" evidence="10">
    <location>
        <begin position="98"/>
        <end position="108"/>
    </location>
</feature>
<accession>A0A6P3WFU0</accession>
<dbReference type="GO" id="GO:0035556">
    <property type="term" value="P:intracellular signal transduction"/>
    <property type="evidence" value="ECO:0007669"/>
    <property type="project" value="TreeGrafter"/>
</dbReference>
<dbReference type="InterPro" id="IPR008466">
    <property type="entry name" value="PPP1R1A/B/C"/>
</dbReference>
<organism evidence="11 12">
    <name type="scientific">Clupea harengus</name>
    <name type="common">Atlantic herring</name>
    <dbReference type="NCBI Taxonomy" id="7950"/>
    <lineage>
        <taxon>Eukaryota</taxon>
        <taxon>Metazoa</taxon>
        <taxon>Chordata</taxon>
        <taxon>Craniata</taxon>
        <taxon>Vertebrata</taxon>
        <taxon>Euteleostomi</taxon>
        <taxon>Actinopterygii</taxon>
        <taxon>Neopterygii</taxon>
        <taxon>Teleostei</taxon>
        <taxon>Clupei</taxon>
        <taxon>Clupeiformes</taxon>
        <taxon>Clupeoidei</taxon>
        <taxon>Clupeidae</taxon>
        <taxon>Clupea</taxon>
    </lineage>
</organism>
<evidence type="ECO:0000313" key="12">
    <source>
        <dbReference type="RefSeq" id="XP_012697501.1"/>
    </source>
</evidence>
<dbReference type="AlphaFoldDB" id="A0A6P3WFU0"/>
<dbReference type="OrthoDB" id="9946890at2759"/>
<dbReference type="Pfam" id="PF05395">
    <property type="entry name" value="DARPP-32"/>
    <property type="match status" value="1"/>
</dbReference>
<feature type="region of interest" description="Disordered" evidence="10">
    <location>
        <begin position="96"/>
        <end position="187"/>
    </location>
</feature>
<dbReference type="GO" id="GO:0005737">
    <property type="term" value="C:cytoplasm"/>
    <property type="evidence" value="ECO:0007669"/>
    <property type="project" value="UniProtKB-SubCell"/>
</dbReference>
<evidence type="ECO:0000256" key="7">
    <source>
        <dbReference type="ARBA" id="ARBA00023272"/>
    </source>
</evidence>
<keyword evidence="11" id="KW-1185">Reference proteome</keyword>
<reference evidence="12" key="1">
    <citation type="submission" date="2025-08" db="UniProtKB">
        <authorList>
            <consortium name="RefSeq"/>
        </authorList>
    </citation>
    <scope>IDENTIFICATION</scope>
</reference>
<feature type="compositionally biased region" description="Acidic residues" evidence="10">
    <location>
        <begin position="124"/>
        <end position="133"/>
    </location>
</feature>
<comment type="subcellular location">
    <subcellularLocation>
        <location evidence="2">Cytoplasm</location>
    </subcellularLocation>
</comment>
<evidence type="ECO:0000256" key="10">
    <source>
        <dbReference type="SAM" id="MobiDB-lite"/>
    </source>
</evidence>
<feature type="compositionally biased region" description="Acidic residues" evidence="10">
    <location>
        <begin position="158"/>
        <end position="175"/>
    </location>
</feature>
<sequence length="187" mass="20608">MEPLLSAEMEGGEAKERRKIQFSVPSVVPTQLDPRQVEMIRRRRPTPATLFRLTDHPSPEEELCSLQMATGENGVLKPNRQNTAVYQPPSLKAVQRMAEAHMQKREGSPEGGDSELVTLSGLEIDGDFQEDCSSDQSAQLTGSEVNAEKLPNILQTEPPDEEEDGGDMGETEDRETQEAGAECRGQD</sequence>
<dbReference type="GO" id="GO:0004864">
    <property type="term" value="F:protein phosphatase inhibitor activity"/>
    <property type="evidence" value="ECO:0007669"/>
    <property type="project" value="UniProtKB-KW"/>
</dbReference>
<evidence type="ECO:0000256" key="5">
    <source>
        <dbReference type="ARBA" id="ARBA00022490"/>
    </source>
</evidence>
<protein>
    <recommendedName>
        <fullName evidence="4">Protein phosphatase 1 regulatory subunit 1B</fullName>
    </recommendedName>
    <alternativeName>
        <fullName evidence="8">DARPP-32</fullName>
    </alternativeName>
    <alternativeName>
        <fullName evidence="9">Dopamine- and cAMP-regulated neuronal phosphoprotein</fullName>
    </alternativeName>
</protein>
<evidence type="ECO:0000256" key="6">
    <source>
        <dbReference type="ARBA" id="ARBA00022553"/>
    </source>
</evidence>
<evidence type="ECO:0000256" key="9">
    <source>
        <dbReference type="ARBA" id="ARBA00030254"/>
    </source>
</evidence>
<feature type="compositionally biased region" description="Polar residues" evidence="10">
    <location>
        <begin position="134"/>
        <end position="144"/>
    </location>
</feature>
<evidence type="ECO:0000256" key="8">
    <source>
        <dbReference type="ARBA" id="ARBA00029874"/>
    </source>
</evidence>
<dbReference type="PANTHER" id="PTHR15417">
    <property type="entry name" value="PROTEIN PHOSPHATASE INHIBITOR AND DOPAMINE- AND CAMP-REGULATED NEURONAL PHOSPHOPROTEIN"/>
    <property type="match status" value="1"/>
</dbReference>
<evidence type="ECO:0000313" key="11">
    <source>
        <dbReference type="Proteomes" id="UP000515152"/>
    </source>
</evidence>
<feature type="region of interest" description="Disordered" evidence="10">
    <location>
        <begin position="1"/>
        <end position="22"/>
    </location>
</feature>
<keyword evidence="7" id="KW-0650">Protein phosphatase inhibitor</keyword>
<evidence type="ECO:0000256" key="1">
    <source>
        <dbReference type="ARBA" id="ARBA00002900"/>
    </source>
</evidence>
<dbReference type="PANTHER" id="PTHR15417:SF2">
    <property type="entry name" value="PROTEIN PHOSPHATASE 1 REGULATORY SUBUNIT 1B"/>
    <property type="match status" value="1"/>
</dbReference>
<evidence type="ECO:0000256" key="2">
    <source>
        <dbReference type="ARBA" id="ARBA00004496"/>
    </source>
</evidence>
<comment type="function">
    <text evidence="1">Inhibitor of protein-phosphatase 1.</text>
</comment>
<dbReference type="GeneID" id="105913036"/>
<dbReference type="RefSeq" id="XP_012697501.1">
    <property type="nucleotide sequence ID" value="XM_012842047.2"/>
</dbReference>
<name>A0A6P3WFU0_CLUHA</name>
<keyword evidence="5" id="KW-0963">Cytoplasm</keyword>
<proteinExistence type="inferred from homology"/>
<evidence type="ECO:0000256" key="4">
    <source>
        <dbReference type="ARBA" id="ARBA00020090"/>
    </source>
</evidence>
<evidence type="ECO:0000256" key="3">
    <source>
        <dbReference type="ARBA" id="ARBA00007775"/>
    </source>
</evidence>
<dbReference type="Proteomes" id="UP000515152">
    <property type="component" value="Chromosome 1"/>
</dbReference>
<gene>
    <name evidence="12" type="primary">LOC105913036</name>
</gene>
<dbReference type="KEGG" id="char:105913036"/>
<keyword evidence="6" id="KW-0597">Phosphoprotein</keyword>
<comment type="similarity">
    <text evidence="3">Belongs to the protein phosphatase inhibitor 1 family.</text>
</comment>